<dbReference type="AlphaFoldDB" id="A0A7R9C4L4"/>
<dbReference type="GO" id="GO:1902975">
    <property type="term" value="P:mitotic DNA replication initiation"/>
    <property type="evidence" value="ECO:0007669"/>
    <property type="project" value="TreeGrafter"/>
</dbReference>
<sequence>MKKYIHMAKMVQPSLTQEACEVIAEEYARLRSQDAVENDESNNTAVGGGRSKMARTQPVTARALETLIRLATAHAKARMSRKIE</sequence>
<dbReference type="InterPro" id="IPR031327">
    <property type="entry name" value="MCM"/>
</dbReference>
<protein>
    <recommendedName>
        <fullName evidence="2">MCM AAA-lid domain-containing protein</fullName>
    </recommendedName>
</protein>
<reference evidence="3" key="1">
    <citation type="submission" date="2020-11" db="EMBL/GenBank/DDBJ databases">
        <authorList>
            <person name="Tran Van P."/>
        </authorList>
    </citation>
    <scope>NUCLEOTIDE SEQUENCE</scope>
</reference>
<dbReference type="PANTHER" id="PTHR11630:SF46">
    <property type="entry name" value="DNA REPLICATION LICENSING FACTOR MCM3-RELATED"/>
    <property type="match status" value="1"/>
</dbReference>
<feature type="region of interest" description="Disordered" evidence="1">
    <location>
        <begin position="34"/>
        <end position="57"/>
    </location>
</feature>
<dbReference type="PANTHER" id="PTHR11630">
    <property type="entry name" value="DNA REPLICATION LICENSING FACTOR MCM FAMILY MEMBER"/>
    <property type="match status" value="1"/>
</dbReference>
<dbReference type="GO" id="GO:0042555">
    <property type="term" value="C:MCM complex"/>
    <property type="evidence" value="ECO:0007669"/>
    <property type="project" value="TreeGrafter"/>
</dbReference>
<dbReference type="InterPro" id="IPR027417">
    <property type="entry name" value="P-loop_NTPase"/>
</dbReference>
<feature type="non-terminal residue" evidence="3">
    <location>
        <position position="84"/>
    </location>
</feature>
<dbReference type="GO" id="GO:0006271">
    <property type="term" value="P:DNA strand elongation involved in DNA replication"/>
    <property type="evidence" value="ECO:0007669"/>
    <property type="project" value="TreeGrafter"/>
</dbReference>
<dbReference type="OrthoDB" id="1882346at2759"/>
<name>A0A7R9C4L4_9CRUS</name>
<dbReference type="GO" id="GO:0017116">
    <property type="term" value="F:single-stranded DNA helicase activity"/>
    <property type="evidence" value="ECO:0007669"/>
    <property type="project" value="TreeGrafter"/>
</dbReference>
<dbReference type="Pfam" id="PF17855">
    <property type="entry name" value="MCM_lid"/>
    <property type="match status" value="1"/>
</dbReference>
<dbReference type="GO" id="GO:0005524">
    <property type="term" value="F:ATP binding"/>
    <property type="evidence" value="ECO:0007669"/>
    <property type="project" value="InterPro"/>
</dbReference>
<evidence type="ECO:0000256" key="1">
    <source>
        <dbReference type="SAM" id="MobiDB-lite"/>
    </source>
</evidence>
<accession>A0A7R9C4L4</accession>
<evidence type="ECO:0000313" key="4">
    <source>
        <dbReference type="Proteomes" id="UP000678499"/>
    </source>
</evidence>
<dbReference type="GO" id="GO:0005634">
    <property type="term" value="C:nucleus"/>
    <property type="evidence" value="ECO:0007669"/>
    <property type="project" value="TreeGrafter"/>
</dbReference>
<dbReference type="GO" id="GO:0003697">
    <property type="term" value="F:single-stranded DNA binding"/>
    <property type="evidence" value="ECO:0007669"/>
    <property type="project" value="TreeGrafter"/>
</dbReference>
<gene>
    <name evidence="3" type="ORF">NMOB1V02_LOCUS13621</name>
</gene>
<dbReference type="EMBL" id="CAJPEX010037683">
    <property type="protein sequence ID" value="CAG0926171.1"/>
    <property type="molecule type" value="Genomic_DNA"/>
</dbReference>
<dbReference type="EMBL" id="OA919720">
    <property type="protein sequence ID" value="CAD7286019.1"/>
    <property type="molecule type" value="Genomic_DNA"/>
</dbReference>
<feature type="domain" description="MCM AAA-lid" evidence="2">
    <location>
        <begin position="1"/>
        <end position="83"/>
    </location>
</feature>
<dbReference type="InterPro" id="IPR041562">
    <property type="entry name" value="MCM_lid"/>
</dbReference>
<evidence type="ECO:0000259" key="2">
    <source>
        <dbReference type="Pfam" id="PF17855"/>
    </source>
</evidence>
<dbReference type="Proteomes" id="UP000678499">
    <property type="component" value="Unassembled WGS sequence"/>
</dbReference>
<organism evidence="3">
    <name type="scientific">Notodromas monacha</name>
    <dbReference type="NCBI Taxonomy" id="399045"/>
    <lineage>
        <taxon>Eukaryota</taxon>
        <taxon>Metazoa</taxon>
        <taxon>Ecdysozoa</taxon>
        <taxon>Arthropoda</taxon>
        <taxon>Crustacea</taxon>
        <taxon>Oligostraca</taxon>
        <taxon>Ostracoda</taxon>
        <taxon>Podocopa</taxon>
        <taxon>Podocopida</taxon>
        <taxon>Cypridocopina</taxon>
        <taxon>Cypridoidea</taxon>
        <taxon>Cyprididae</taxon>
        <taxon>Notodromas</taxon>
    </lineage>
</organism>
<dbReference type="GO" id="GO:0000727">
    <property type="term" value="P:double-strand break repair via break-induced replication"/>
    <property type="evidence" value="ECO:0007669"/>
    <property type="project" value="TreeGrafter"/>
</dbReference>
<evidence type="ECO:0000313" key="3">
    <source>
        <dbReference type="EMBL" id="CAD7286019.1"/>
    </source>
</evidence>
<dbReference type="Gene3D" id="3.40.50.300">
    <property type="entry name" value="P-loop containing nucleotide triphosphate hydrolases"/>
    <property type="match status" value="1"/>
</dbReference>
<keyword evidence="4" id="KW-1185">Reference proteome</keyword>
<proteinExistence type="predicted"/>